<dbReference type="CDD" id="cd02440">
    <property type="entry name" value="AdoMet_MTases"/>
    <property type="match status" value="1"/>
</dbReference>
<evidence type="ECO:0000313" key="5">
    <source>
        <dbReference type="EMBL" id="NJC22875.1"/>
    </source>
</evidence>
<feature type="domain" description="Methyltransferase type 11" evidence="4">
    <location>
        <begin position="51"/>
        <end position="140"/>
    </location>
</feature>
<sequence length="254" mass="28387">MVPGGPRLAAHRRRTLARGYLQDGERYDRVRPGYPDDCVDWLVPASAVWAIDIGAGTGKFTRELVRRSREVVAVDPSSDMLAVLSRSLPDVRTVEGTAESTGLPASSAGVVTIAQAWHWCDPVETVAEAARILAPEGVLALVWNQLDVSVPWVHRLSRIMHAGDVFRPSYRPLLGARFTKPESRVFAWTQLLSASDVVELARSRSYYQNASVSTRARVDENLRWYLHEHLGHPWNATLELPYLTYAWRATRSSS</sequence>
<proteinExistence type="inferred from homology"/>
<evidence type="ECO:0000256" key="1">
    <source>
        <dbReference type="ARBA" id="ARBA00008361"/>
    </source>
</evidence>
<reference evidence="5 6" key="1">
    <citation type="submission" date="2020-03" db="EMBL/GenBank/DDBJ databases">
        <title>Sequencing the genomes of 1000 actinobacteria strains.</title>
        <authorList>
            <person name="Klenk H.-P."/>
        </authorList>
    </citation>
    <scope>NUCLEOTIDE SEQUENCE [LARGE SCALE GENOMIC DNA]</scope>
    <source>
        <strain evidence="5 6">DSM 16403</strain>
    </source>
</reference>
<evidence type="ECO:0000313" key="6">
    <source>
        <dbReference type="Proteomes" id="UP000547458"/>
    </source>
</evidence>
<keyword evidence="2 5" id="KW-0489">Methyltransferase</keyword>
<gene>
    <name evidence="5" type="ORF">BJ994_001951</name>
</gene>
<evidence type="ECO:0000256" key="3">
    <source>
        <dbReference type="ARBA" id="ARBA00022679"/>
    </source>
</evidence>
<comment type="similarity">
    <text evidence="1">Belongs to the methyltransferase superfamily.</text>
</comment>
<keyword evidence="5" id="KW-0830">Ubiquinone</keyword>
<dbReference type="InterPro" id="IPR013216">
    <property type="entry name" value="Methyltransf_11"/>
</dbReference>
<dbReference type="Proteomes" id="UP000547458">
    <property type="component" value="Unassembled WGS sequence"/>
</dbReference>
<dbReference type="GO" id="GO:0008757">
    <property type="term" value="F:S-adenosylmethionine-dependent methyltransferase activity"/>
    <property type="evidence" value="ECO:0007669"/>
    <property type="project" value="InterPro"/>
</dbReference>
<comment type="caution">
    <text evidence="5">The sequence shown here is derived from an EMBL/GenBank/DDBJ whole genome shotgun (WGS) entry which is preliminary data.</text>
</comment>
<dbReference type="PANTHER" id="PTHR44942:SF4">
    <property type="entry name" value="METHYLTRANSFERASE TYPE 11 DOMAIN-CONTAINING PROTEIN"/>
    <property type="match status" value="1"/>
</dbReference>
<dbReference type="AlphaFoldDB" id="A0A846RT76"/>
<dbReference type="Gene3D" id="3.40.50.150">
    <property type="entry name" value="Vaccinia Virus protein VP39"/>
    <property type="match status" value="1"/>
</dbReference>
<dbReference type="SUPFAM" id="SSF53335">
    <property type="entry name" value="S-adenosyl-L-methionine-dependent methyltransferases"/>
    <property type="match status" value="1"/>
</dbReference>
<dbReference type="EMBL" id="JAATJL010000001">
    <property type="protein sequence ID" value="NJC22875.1"/>
    <property type="molecule type" value="Genomic_DNA"/>
</dbReference>
<keyword evidence="6" id="KW-1185">Reference proteome</keyword>
<protein>
    <submittedName>
        <fullName evidence="5">Ubiquinone/menaquinone biosynthesis C-methylase UbiE</fullName>
    </submittedName>
</protein>
<dbReference type="GO" id="GO:0032259">
    <property type="term" value="P:methylation"/>
    <property type="evidence" value="ECO:0007669"/>
    <property type="project" value="UniProtKB-KW"/>
</dbReference>
<evidence type="ECO:0000259" key="4">
    <source>
        <dbReference type="Pfam" id="PF08241"/>
    </source>
</evidence>
<organism evidence="5 6">
    <name type="scientific">Arthrobacter pigmenti</name>
    <dbReference type="NCBI Taxonomy" id="271432"/>
    <lineage>
        <taxon>Bacteria</taxon>
        <taxon>Bacillati</taxon>
        <taxon>Actinomycetota</taxon>
        <taxon>Actinomycetes</taxon>
        <taxon>Micrococcales</taxon>
        <taxon>Micrococcaceae</taxon>
        <taxon>Arthrobacter</taxon>
    </lineage>
</organism>
<dbReference type="InterPro" id="IPR029063">
    <property type="entry name" value="SAM-dependent_MTases_sf"/>
</dbReference>
<dbReference type="PANTHER" id="PTHR44942">
    <property type="entry name" value="METHYLTRANSF_11 DOMAIN-CONTAINING PROTEIN"/>
    <property type="match status" value="1"/>
</dbReference>
<dbReference type="InterPro" id="IPR051052">
    <property type="entry name" value="Diverse_substrate_MTase"/>
</dbReference>
<dbReference type="RefSeq" id="WP_167993718.1">
    <property type="nucleotide sequence ID" value="NZ_JAATJL010000001.1"/>
</dbReference>
<name>A0A846RT76_9MICC</name>
<accession>A0A846RT76</accession>
<evidence type="ECO:0000256" key="2">
    <source>
        <dbReference type="ARBA" id="ARBA00022603"/>
    </source>
</evidence>
<dbReference type="Pfam" id="PF08241">
    <property type="entry name" value="Methyltransf_11"/>
    <property type="match status" value="1"/>
</dbReference>
<keyword evidence="3" id="KW-0808">Transferase</keyword>